<evidence type="ECO:0000256" key="1">
    <source>
        <dbReference type="SAM" id="SignalP"/>
    </source>
</evidence>
<proteinExistence type="predicted"/>
<gene>
    <name evidence="2" type="ORF">LARSCL_LOCUS16381</name>
</gene>
<accession>A0AAV2B1V7</accession>
<comment type="caution">
    <text evidence="2">The sequence shown here is derived from an EMBL/GenBank/DDBJ whole genome shotgun (WGS) entry which is preliminary data.</text>
</comment>
<keyword evidence="3" id="KW-1185">Reference proteome</keyword>
<dbReference type="AlphaFoldDB" id="A0AAV2B1V7"/>
<name>A0AAV2B1V7_9ARAC</name>
<protein>
    <submittedName>
        <fullName evidence="2">Uncharacterized protein</fullName>
    </submittedName>
</protein>
<dbReference type="EMBL" id="CAXIEN010000261">
    <property type="protein sequence ID" value="CAL1290266.1"/>
    <property type="molecule type" value="Genomic_DNA"/>
</dbReference>
<sequence>MIAAIALFALLVSTNTCSAAVKGGRIFQEPAVIQDVSQPHIHFGKGSGGGAVHHTAVVNDPISGPVVVEKVSRVGGIKGAGLGADSAQIAISDGPFGRRLYRAGPASYPFGLTGLDYYSYPNSLLTAPRLLRRKSVAAPNLSGLRPIGLSSGLKGGIIADPTTSQFSIGDAQIKTAAFGGRNLYRSGLSAIPFGLTGLDYYSYPNNLLLQRSIDGGFGLRQTKILGGGSAFTAGDSQIRGPVVVNQSPIASPLGQEKVTVVETDPFGGAQRVTTIQKAPEVVPQQVAVLDDGLGSLGEEYGQRKVTTTTITESADPVAAALGEKQITQTTVTKGGRGLSGLRGGQIILGAGPGIGGLRRVKSRPVVASQPASVVVQETSGLAPAIGGFGQRQVAITKSAPAQVFQGPVVAAAPRILQAPVVAAAPRFVQAPVAQVRVAPAPVQIVQAPVQRPVITRRPGEVFLSQVARPQIFARPAITPVAPILGGGNIQFTLGGNQLIGGPVVAPAPRPVVVAQAPSFAAPRPVFVAQRPAVAAPRQVIVAQRPAVVAQRPVVVEQAPVVSAPRRVVVAQAPAFAAPRQVVVAQRPAVVAQRPVVVQQAPVVTAQRQVVVAAPRPAVVAQRPVVVEQRPQVISQVKGGVIGNNILARRIPQMVYVDGGNRFLGIDIIGGYRVGDPRFGYAQLPYTGARRFATLGSLSQSQIPIQSSIEAGPTLLAPAPNPILASLTKAPVLSVSAPVAKTVARASAPFGLSPITKTAPSVVTQEEVVGPLGDRQVVTTVTKSEPANVVSGPSKIGGLATGGFAGIGGAPSKTITQEEVVGPLGDRQVVTTVTESDSNRLVGGKIGGAVVSNPLGLTAVGQPSTKTITQEEVVGPLGDPQVVTTVTKTQPSAIVSGPSKIGGLATGGFAGIGGAPSKTITQEEVVGPLGDRQVVTTVTESDSNRLVGGKIGGAVVSSPLGLTAVGQPSTKTITQEEVVGPLGDPQVVTTVTKTEPASVVSGPSKIGGFASGGLAAVGQAPSQVITQEEVVGPAGDRQVLTTVTESDGARLVGGKIGGPVVSSPFGLTAVGQPSTQTITQEEVVGPLGDSQVVTTVTKTEQAPISSIVQQEEVLSPISGLRTTSHLSQKIAQDPIETAITQAKFASPLSQALVDPLGSGQTQVSIDSFSDPSTVTQVKETTFADPFTGAVNKVTEVSKSSAADSIVQQNIADTVVQESISPAFGGGLRFSPRLTFLSQHPYDVPDSGILRSLLTRPVVQQQQELEQILVK</sequence>
<feature type="signal peptide" evidence="1">
    <location>
        <begin position="1"/>
        <end position="19"/>
    </location>
</feature>
<organism evidence="2 3">
    <name type="scientific">Larinioides sclopetarius</name>
    <dbReference type="NCBI Taxonomy" id="280406"/>
    <lineage>
        <taxon>Eukaryota</taxon>
        <taxon>Metazoa</taxon>
        <taxon>Ecdysozoa</taxon>
        <taxon>Arthropoda</taxon>
        <taxon>Chelicerata</taxon>
        <taxon>Arachnida</taxon>
        <taxon>Araneae</taxon>
        <taxon>Araneomorphae</taxon>
        <taxon>Entelegynae</taxon>
        <taxon>Araneoidea</taxon>
        <taxon>Araneidae</taxon>
        <taxon>Larinioides</taxon>
    </lineage>
</organism>
<dbReference type="Proteomes" id="UP001497382">
    <property type="component" value="Unassembled WGS sequence"/>
</dbReference>
<feature type="chain" id="PRO_5043483347" evidence="1">
    <location>
        <begin position="20"/>
        <end position="1269"/>
    </location>
</feature>
<evidence type="ECO:0000313" key="3">
    <source>
        <dbReference type="Proteomes" id="UP001497382"/>
    </source>
</evidence>
<reference evidence="2 3" key="1">
    <citation type="submission" date="2024-04" db="EMBL/GenBank/DDBJ databases">
        <authorList>
            <person name="Rising A."/>
            <person name="Reimegard J."/>
            <person name="Sonavane S."/>
            <person name="Akerstrom W."/>
            <person name="Nylinder S."/>
            <person name="Hedman E."/>
            <person name="Kallberg Y."/>
        </authorList>
    </citation>
    <scope>NUCLEOTIDE SEQUENCE [LARGE SCALE GENOMIC DNA]</scope>
</reference>
<evidence type="ECO:0000313" key="2">
    <source>
        <dbReference type="EMBL" id="CAL1290266.1"/>
    </source>
</evidence>
<keyword evidence="1" id="KW-0732">Signal</keyword>